<evidence type="ECO:0008006" key="3">
    <source>
        <dbReference type="Google" id="ProtNLM"/>
    </source>
</evidence>
<evidence type="ECO:0000313" key="2">
    <source>
        <dbReference type="Proteomes" id="UP000670947"/>
    </source>
</evidence>
<organism evidence="1 2">
    <name type="scientific">Paenibacillus artemisiicola</name>
    <dbReference type="NCBI Taxonomy" id="1172618"/>
    <lineage>
        <taxon>Bacteria</taxon>
        <taxon>Bacillati</taxon>
        <taxon>Bacillota</taxon>
        <taxon>Bacilli</taxon>
        <taxon>Bacillales</taxon>
        <taxon>Paenibacillaceae</taxon>
        <taxon>Paenibacillus</taxon>
    </lineage>
</organism>
<dbReference type="EMBL" id="JAGGDJ010000001">
    <property type="protein sequence ID" value="MBO7742831.1"/>
    <property type="molecule type" value="Genomic_DNA"/>
</dbReference>
<name>A0ABS3W3F6_9BACL</name>
<dbReference type="RefSeq" id="WP_208845797.1">
    <property type="nucleotide sequence ID" value="NZ_JAGGDJ010000001.1"/>
</dbReference>
<keyword evidence="2" id="KW-1185">Reference proteome</keyword>
<comment type="caution">
    <text evidence="1">The sequence shown here is derived from an EMBL/GenBank/DDBJ whole genome shotgun (WGS) entry which is preliminary data.</text>
</comment>
<proteinExistence type="predicted"/>
<gene>
    <name evidence="1" type="ORF">I8J29_01395</name>
</gene>
<dbReference type="Proteomes" id="UP000670947">
    <property type="component" value="Unassembled WGS sequence"/>
</dbReference>
<protein>
    <recommendedName>
        <fullName evidence="3">Cyclic nucleotide-binding domain-containing protein</fullName>
    </recommendedName>
</protein>
<evidence type="ECO:0000313" key="1">
    <source>
        <dbReference type="EMBL" id="MBO7742831.1"/>
    </source>
</evidence>
<reference evidence="1 2" key="1">
    <citation type="submission" date="2021-03" db="EMBL/GenBank/DDBJ databases">
        <title>Paenibacillus artemisicola MWE-103 whole genome sequence.</title>
        <authorList>
            <person name="Ham Y.J."/>
        </authorList>
    </citation>
    <scope>NUCLEOTIDE SEQUENCE [LARGE SCALE GENOMIC DNA]</scope>
    <source>
        <strain evidence="1 2">MWE-103</strain>
    </source>
</reference>
<accession>A0ABS3W3F6</accession>
<sequence>MAWTTFGHGFFEGRPIRLAATEAGLCLVTLPGESFDRWQKALLKRIPVAAFAEDAVRKRVFGRAFRSRVFDRAF</sequence>